<organism evidence="2 3">
    <name type="scientific">Bursaphelenchus okinawaensis</name>
    <dbReference type="NCBI Taxonomy" id="465554"/>
    <lineage>
        <taxon>Eukaryota</taxon>
        <taxon>Metazoa</taxon>
        <taxon>Ecdysozoa</taxon>
        <taxon>Nematoda</taxon>
        <taxon>Chromadorea</taxon>
        <taxon>Rhabditida</taxon>
        <taxon>Tylenchina</taxon>
        <taxon>Tylenchomorpha</taxon>
        <taxon>Aphelenchoidea</taxon>
        <taxon>Aphelenchoididae</taxon>
        <taxon>Bursaphelenchus</taxon>
    </lineage>
</organism>
<dbReference type="AlphaFoldDB" id="A0A811LQR9"/>
<sequence>MKFLTTLFIVLLISAYFWEARPQGDMSASGSITQPWGGSLGADWGNPYGGFSVANNGGYRYSNGLGFL</sequence>
<proteinExistence type="predicted"/>
<accession>A0A811LQR9</accession>
<dbReference type="Proteomes" id="UP000614601">
    <property type="component" value="Unassembled WGS sequence"/>
</dbReference>
<protein>
    <submittedName>
        <fullName evidence="2">Uncharacterized protein</fullName>
    </submittedName>
</protein>
<feature type="signal peptide" evidence="1">
    <location>
        <begin position="1"/>
        <end position="22"/>
    </location>
</feature>
<feature type="chain" id="PRO_5035595712" evidence="1">
    <location>
        <begin position="23"/>
        <end position="68"/>
    </location>
</feature>
<evidence type="ECO:0000313" key="2">
    <source>
        <dbReference type="EMBL" id="CAD5229493.1"/>
    </source>
</evidence>
<gene>
    <name evidence="2" type="ORF">BOKJ2_LOCUS13552</name>
</gene>
<name>A0A811LQR9_9BILA</name>
<comment type="caution">
    <text evidence="2">The sequence shown here is derived from an EMBL/GenBank/DDBJ whole genome shotgun (WGS) entry which is preliminary data.</text>
</comment>
<dbReference type="Proteomes" id="UP000783686">
    <property type="component" value="Unassembled WGS sequence"/>
</dbReference>
<reference evidence="2" key="1">
    <citation type="submission" date="2020-09" db="EMBL/GenBank/DDBJ databases">
        <authorList>
            <person name="Kikuchi T."/>
        </authorList>
    </citation>
    <scope>NUCLEOTIDE SEQUENCE</scope>
    <source>
        <strain evidence="2">SH1</strain>
    </source>
</reference>
<keyword evidence="1" id="KW-0732">Signal</keyword>
<dbReference type="EMBL" id="CAJFCW020000006">
    <property type="protein sequence ID" value="CAG9126788.1"/>
    <property type="molecule type" value="Genomic_DNA"/>
</dbReference>
<keyword evidence="3" id="KW-1185">Reference proteome</keyword>
<evidence type="ECO:0000313" key="3">
    <source>
        <dbReference type="Proteomes" id="UP000614601"/>
    </source>
</evidence>
<evidence type="ECO:0000256" key="1">
    <source>
        <dbReference type="SAM" id="SignalP"/>
    </source>
</evidence>
<dbReference type="EMBL" id="CAJFDH010000006">
    <property type="protein sequence ID" value="CAD5229493.1"/>
    <property type="molecule type" value="Genomic_DNA"/>
</dbReference>